<comment type="cofactor">
    <cofactor evidence="1">
        <name>FMN</name>
        <dbReference type="ChEBI" id="CHEBI:58210"/>
    </cofactor>
</comment>
<sequence length="209" mass="23739">MTLLENLQWRYATKKFSNKNVEQNKIDKIVEAINLSATSTGLQPFRLFVVKNKELQKVLGENSFNSQIEEASHLLVFASFDKVTEKHIDEYMSLIAKERNQPVEKLTEFRNTLVQYFSKNTPEENAVWAAKQAYIGLGTALIAAAELQIDSTPMEGFDKQKFGEVLHLKEKGLKAVVLLALGYSDTENDWNANLKKVRLPIEEFATKIA</sequence>
<reference evidence="7 8" key="1">
    <citation type="submission" date="2019-03" db="EMBL/GenBank/DDBJ databases">
        <title>Genomic Encyclopedia of Archaeal and Bacterial Type Strains, Phase II (KMG-II): from individual species to whole genera.</title>
        <authorList>
            <person name="Goeker M."/>
        </authorList>
    </citation>
    <scope>NUCLEOTIDE SEQUENCE [LARGE SCALE GENOMIC DNA]</scope>
    <source>
        <strain evidence="7 8">DSM 28213</strain>
    </source>
</reference>
<protein>
    <submittedName>
        <fullName evidence="7">Nitroreductase</fullName>
    </submittedName>
</protein>
<keyword evidence="5" id="KW-0560">Oxidoreductase</keyword>
<evidence type="ECO:0000256" key="4">
    <source>
        <dbReference type="ARBA" id="ARBA00022643"/>
    </source>
</evidence>
<keyword evidence="8" id="KW-1185">Reference proteome</keyword>
<comment type="caution">
    <text evidence="7">The sequence shown here is derived from an EMBL/GenBank/DDBJ whole genome shotgun (WGS) entry which is preliminary data.</text>
</comment>
<dbReference type="GO" id="GO:0016491">
    <property type="term" value="F:oxidoreductase activity"/>
    <property type="evidence" value="ECO:0007669"/>
    <property type="project" value="UniProtKB-KW"/>
</dbReference>
<dbReference type="Pfam" id="PF00881">
    <property type="entry name" value="Nitroreductase"/>
    <property type="match status" value="1"/>
</dbReference>
<dbReference type="Proteomes" id="UP000295215">
    <property type="component" value="Unassembled WGS sequence"/>
</dbReference>
<dbReference type="Gene3D" id="3.40.109.10">
    <property type="entry name" value="NADH Oxidase"/>
    <property type="match status" value="1"/>
</dbReference>
<dbReference type="SUPFAM" id="SSF55469">
    <property type="entry name" value="FMN-dependent nitroreductase-like"/>
    <property type="match status" value="1"/>
</dbReference>
<dbReference type="PANTHER" id="PTHR43673">
    <property type="entry name" value="NAD(P)H NITROREDUCTASE YDGI-RELATED"/>
    <property type="match status" value="1"/>
</dbReference>
<dbReference type="InterPro" id="IPR029479">
    <property type="entry name" value="Nitroreductase"/>
</dbReference>
<keyword evidence="4" id="KW-0288">FMN</keyword>
<evidence type="ECO:0000313" key="7">
    <source>
        <dbReference type="EMBL" id="TDS52432.1"/>
    </source>
</evidence>
<proteinExistence type="inferred from homology"/>
<evidence type="ECO:0000256" key="2">
    <source>
        <dbReference type="ARBA" id="ARBA00007118"/>
    </source>
</evidence>
<dbReference type="OrthoDB" id="9809288at2"/>
<gene>
    <name evidence="7" type="ORF">C8P70_13123</name>
</gene>
<name>A0A4R7ENE7_9FLAO</name>
<comment type="similarity">
    <text evidence="2">Belongs to the nitroreductase family.</text>
</comment>
<dbReference type="EMBL" id="SOAG01000031">
    <property type="protein sequence ID" value="TDS52432.1"/>
    <property type="molecule type" value="Genomic_DNA"/>
</dbReference>
<dbReference type="RefSeq" id="WP_133713532.1">
    <property type="nucleotide sequence ID" value="NZ_SOAG01000031.1"/>
</dbReference>
<evidence type="ECO:0000256" key="3">
    <source>
        <dbReference type="ARBA" id="ARBA00022630"/>
    </source>
</evidence>
<evidence type="ECO:0000256" key="5">
    <source>
        <dbReference type="ARBA" id="ARBA00023002"/>
    </source>
</evidence>
<evidence type="ECO:0000313" key="8">
    <source>
        <dbReference type="Proteomes" id="UP000295215"/>
    </source>
</evidence>
<dbReference type="InterPro" id="IPR000415">
    <property type="entry name" value="Nitroreductase-like"/>
</dbReference>
<keyword evidence="3" id="KW-0285">Flavoprotein</keyword>
<accession>A0A4R7ENE7</accession>
<evidence type="ECO:0000259" key="6">
    <source>
        <dbReference type="Pfam" id="PF00881"/>
    </source>
</evidence>
<feature type="domain" description="Nitroreductase" evidence="6">
    <location>
        <begin position="8"/>
        <end position="183"/>
    </location>
</feature>
<dbReference type="AlphaFoldDB" id="A0A4R7ENE7"/>
<dbReference type="PANTHER" id="PTHR43673:SF2">
    <property type="entry name" value="NITROREDUCTASE"/>
    <property type="match status" value="1"/>
</dbReference>
<evidence type="ECO:0000256" key="1">
    <source>
        <dbReference type="ARBA" id="ARBA00001917"/>
    </source>
</evidence>
<organism evidence="7 8">
    <name type="scientific">Myroides indicus</name>
    <dbReference type="NCBI Taxonomy" id="1323422"/>
    <lineage>
        <taxon>Bacteria</taxon>
        <taxon>Pseudomonadati</taxon>
        <taxon>Bacteroidota</taxon>
        <taxon>Flavobacteriia</taxon>
        <taxon>Flavobacteriales</taxon>
        <taxon>Flavobacteriaceae</taxon>
        <taxon>Myroides</taxon>
    </lineage>
</organism>